<name>A0ABT5BJT1_9BACT</name>
<dbReference type="PROSITE" id="PS51257">
    <property type="entry name" value="PROKAR_LIPOPROTEIN"/>
    <property type="match status" value="1"/>
</dbReference>
<evidence type="ECO:0000313" key="4">
    <source>
        <dbReference type="Proteomes" id="UP001217838"/>
    </source>
</evidence>
<keyword evidence="2" id="KW-0732">Signal</keyword>
<feature type="chain" id="PRO_5046547715" evidence="2">
    <location>
        <begin position="23"/>
        <end position="228"/>
    </location>
</feature>
<comment type="caution">
    <text evidence="3">The sequence shown here is derived from an EMBL/GenBank/DDBJ whole genome shotgun (WGS) entry which is preliminary data.</text>
</comment>
<evidence type="ECO:0000256" key="2">
    <source>
        <dbReference type="SAM" id="SignalP"/>
    </source>
</evidence>
<proteinExistence type="predicted"/>
<feature type="region of interest" description="Disordered" evidence="1">
    <location>
        <begin position="53"/>
        <end position="72"/>
    </location>
</feature>
<accession>A0ABT5BJT1</accession>
<protein>
    <submittedName>
        <fullName evidence="3">Uncharacterized protein</fullName>
    </submittedName>
</protein>
<dbReference type="EMBL" id="JAQNDN010000024">
    <property type="protein sequence ID" value="MDC0674411.1"/>
    <property type="molecule type" value="Genomic_DNA"/>
</dbReference>
<reference evidence="3 4" key="1">
    <citation type="submission" date="2022-11" db="EMBL/GenBank/DDBJ databases">
        <title>Minimal conservation of predation-associated metabolite biosynthetic gene clusters underscores biosynthetic potential of Myxococcota including descriptions for ten novel species: Archangium lansinium sp. nov., Myxococcus landrumus sp. nov., Nannocystis bai.</title>
        <authorList>
            <person name="Ahearne A."/>
            <person name="Stevens C."/>
            <person name="Dowd S."/>
        </authorList>
    </citation>
    <scope>NUCLEOTIDE SEQUENCE [LARGE SCALE GENOMIC DNA]</scope>
    <source>
        <strain evidence="3 4">NCELM</strain>
    </source>
</reference>
<dbReference type="RefSeq" id="WP_272008625.1">
    <property type="nucleotide sequence ID" value="NZ_JAQNDN010000024.1"/>
</dbReference>
<gene>
    <name evidence="3" type="ORF">POL58_42070</name>
</gene>
<dbReference type="Proteomes" id="UP001217838">
    <property type="component" value="Unassembled WGS sequence"/>
</dbReference>
<feature type="region of interest" description="Disordered" evidence="1">
    <location>
        <begin position="22"/>
        <end position="47"/>
    </location>
</feature>
<organism evidence="3 4">
    <name type="scientific">Nannocystis radixulma</name>
    <dbReference type="NCBI Taxonomy" id="2995305"/>
    <lineage>
        <taxon>Bacteria</taxon>
        <taxon>Pseudomonadati</taxon>
        <taxon>Myxococcota</taxon>
        <taxon>Polyangia</taxon>
        <taxon>Nannocystales</taxon>
        <taxon>Nannocystaceae</taxon>
        <taxon>Nannocystis</taxon>
    </lineage>
</organism>
<feature type="signal peptide" evidence="2">
    <location>
        <begin position="1"/>
        <end position="22"/>
    </location>
</feature>
<sequence length="228" mass="23791">MKLKHSALTVTLLLLGACPQGGGTTDSDSDVTTTSTSSTTAEMPTTDAETTIATEATTTEGTTTSDDPTIGDPGDVDLYDACKAVCERRVECGIVTEVKTCTVGCVLEFNEVTEECLPMSLDLLQGLSQSSCPELEGPVEDGPCEEVYVMTLLCTDPGPVGCEQSLSEGEECGLKNECPGEPTQEMACDADTCTCFEDGMEGASCPADGVCQQGDAIFDKFADCCDSF</sequence>
<keyword evidence="4" id="KW-1185">Reference proteome</keyword>
<feature type="compositionally biased region" description="Low complexity" evidence="1">
    <location>
        <begin position="53"/>
        <end position="68"/>
    </location>
</feature>
<feature type="compositionally biased region" description="Low complexity" evidence="1">
    <location>
        <begin position="30"/>
        <end position="47"/>
    </location>
</feature>
<evidence type="ECO:0000313" key="3">
    <source>
        <dbReference type="EMBL" id="MDC0674411.1"/>
    </source>
</evidence>
<evidence type="ECO:0000256" key="1">
    <source>
        <dbReference type="SAM" id="MobiDB-lite"/>
    </source>
</evidence>